<protein>
    <submittedName>
        <fullName evidence="2">Uncharacterized protein</fullName>
    </submittedName>
</protein>
<sequence length="169" mass="18069">MVLFFEAAWLTPLISELPEMTWITRSCRGGEMGAASVGVGEKYSAIEFLHTPGRTPVSGSPLPGSLYRKFSISRGKGEILGPDPKNSITGNRVFCLAGILGNGVPSSGDPEAGVMSGLSDEDKEIKDKPADEDALAIPVGPMTRSRTKRLNETIGGLLMKSWKQEEFLG</sequence>
<proteinExistence type="predicted"/>
<name>A0A8S9RGU7_BRACR</name>
<evidence type="ECO:0000313" key="2">
    <source>
        <dbReference type="EMBL" id="KAF3571712.1"/>
    </source>
</evidence>
<reference evidence="2" key="1">
    <citation type="submission" date="2019-12" db="EMBL/GenBank/DDBJ databases">
        <title>Genome sequencing and annotation of Brassica cretica.</title>
        <authorList>
            <person name="Studholme D.J."/>
            <person name="Sarris P."/>
        </authorList>
    </citation>
    <scope>NUCLEOTIDE SEQUENCE</scope>
    <source>
        <strain evidence="2">PFS-109/04</strain>
        <tissue evidence="2">Leaf</tissue>
    </source>
</reference>
<feature type="region of interest" description="Disordered" evidence="1">
    <location>
        <begin position="107"/>
        <end position="126"/>
    </location>
</feature>
<accession>A0A8S9RGU7</accession>
<comment type="caution">
    <text evidence="2">The sequence shown here is derived from an EMBL/GenBank/DDBJ whole genome shotgun (WGS) entry which is preliminary data.</text>
</comment>
<evidence type="ECO:0000256" key="1">
    <source>
        <dbReference type="SAM" id="MobiDB-lite"/>
    </source>
</evidence>
<dbReference type="AlphaFoldDB" id="A0A8S9RGU7"/>
<dbReference type="Proteomes" id="UP000712600">
    <property type="component" value="Unassembled WGS sequence"/>
</dbReference>
<gene>
    <name evidence="2" type="ORF">F2Q69_00058900</name>
</gene>
<organism evidence="2 3">
    <name type="scientific">Brassica cretica</name>
    <name type="common">Mustard</name>
    <dbReference type="NCBI Taxonomy" id="69181"/>
    <lineage>
        <taxon>Eukaryota</taxon>
        <taxon>Viridiplantae</taxon>
        <taxon>Streptophyta</taxon>
        <taxon>Embryophyta</taxon>
        <taxon>Tracheophyta</taxon>
        <taxon>Spermatophyta</taxon>
        <taxon>Magnoliopsida</taxon>
        <taxon>eudicotyledons</taxon>
        <taxon>Gunneridae</taxon>
        <taxon>Pentapetalae</taxon>
        <taxon>rosids</taxon>
        <taxon>malvids</taxon>
        <taxon>Brassicales</taxon>
        <taxon>Brassicaceae</taxon>
        <taxon>Brassiceae</taxon>
        <taxon>Brassica</taxon>
    </lineage>
</organism>
<dbReference type="EMBL" id="QGKX02000095">
    <property type="protein sequence ID" value="KAF3571712.1"/>
    <property type="molecule type" value="Genomic_DNA"/>
</dbReference>
<evidence type="ECO:0000313" key="3">
    <source>
        <dbReference type="Proteomes" id="UP000712600"/>
    </source>
</evidence>